<dbReference type="EMBL" id="NCVQ01000001">
    <property type="protein sequence ID" value="PWZ52788.1"/>
    <property type="molecule type" value="Genomic_DNA"/>
</dbReference>
<proteinExistence type="predicted"/>
<protein>
    <submittedName>
        <fullName evidence="1">Uncharacterized protein</fullName>
    </submittedName>
</protein>
<name>A0A317Y2C8_MAIZE</name>
<dbReference type="Proteomes" id="UP000251960">
    <property type="component" value="Chromosome 1"/>
</dbReference>
<comment type="caution">
    <text evidence="1">The sequence shown here is derived from an EMBL/GenBank/DDBJ whole genome shotgun (WGS) entry which is preliminary data.</text>
</comment>
<dbReference type="AlphaFoldDB" id="A0A317Y2C8"/>
<gene>
    <name evidence="1" type="ORF">Zm00014a_000909</name>
</gene>
<evidence type="ECO:0000313" key="1">
    <source>
        <dbReference type="EMBL" id="PWZ52788.1"/>
    </source>
</evidence>
<sequence>MSQPIQPKKLKLIKRGGQFTCILTASPEYTNTFKSGA</sequence>
<organism evidence="1">
    <name type="scientific">Zea mays</name>
    <name type="common">Maize</name>
    <dbReference type="NCBI Taxonomy" id="4577"/>
    <lineage>
        <taxon>Eukaryota</taxon>
        <taxon>Viridiplantae</taxon>
        <taxon>Streptophyta</taxon>
        <taxon>Embryophyta</taxon>
        <taxon>Tracheophyta</taxon>
        <taxon>Spermatophyta</taxon>
        <taxon>Magnoliopsida</taxon>
        <taxon>Liliopsida</taxon>
        <taxon>Poales</taxon>
        <taxon>Poaceae</taxon>
        <taxon>PACMAD clade</taxon>
        <taxon>Panicoideae</taxon>
        <taxon>Andropogonodae</taxon>
        <taxon>Andropogoneae</taxon>
        <taxon>Tripsacinae</taxon>
        <taxon>Zea</taxon>
    </lineage>
</organism>
<reference evidence="1" key="1">
    <citation type="journal article" date="2018" name="Nat. Genet.">
        <title>Extensive intraspecific gene order and gene structural variations between Mo17 and other maize genomes.</title>
        <authorList>
            <person name="Sun S."/>
            <person name="Zhou Y."/>
            <person name="Chen J."/>
            <person name="Shi J."/>
            <person name="Zhao H."/>
            <person name="Zhao H."/>
            <person name="Song W."/>
            <person name="Zhang M."/>
            <person name="Cui Y."/>
            <person name="Dong X."/>
            <person name="Liu H."/>
            <person name="Ma X."/>
            <person name="Jiao Y."/>
            <person name="Wang B."/>
            <person name="Wei X."/>
            <person name="Stein J.C."/>
            <person name="Glaubitz J.C."/>
            <person name="Lu F."/>
            <person name="Yu G."/>
            <person name="Liang C."/>
            <person name="Fengler K."/>
            <person name="Li B."/>
            <person name="Rafalski A."/>
            <person name="Schnable P.S."/>
            <person name="Ware D.H."/>
            <person name="Buckler E.S."/>
            <person name="Lai J."/>
        </authorList>
    </citation>
    <scope>NUCLEOTIDE SEQUENCE [LARGE SCALE GENOMIC DNA]</scope>
    <source>
        <tissue evidence="1">Seedling</tissue>
    </source>
</reference>
<accession>A0A317Y2C8</accession>